<dbReference type="OrthoDB" id="6103986at2759"/>
<dbReference type="InterPro" id="IPR007275">
    <property type="entry name" value="YTH_domain"/>
</dbReference>
<dbReference type="CDD" id="cd21134">
    <property type="entry name" value="YTH"/>
    <property type="match status" value="1"/>
</dbReference>
<feature type="region of interest" description="Disordered" evidence="1">
    <location>
        <begin position="74"/>
        <end position="97"/>
    </location>
</feature>
<accession>A0A9W8K531</accession>
<evidence type="ECO:0000313" key="4">
    <source>
        <dbReference type="Proteomes" id="UP001148786"/>
    </source>
</evidence>
<dbReference type="InterPro" id="IPR057720">
    <property type="entry name" value="RRM_YTH1"/>
</dbReference>
<feature type="compositionally biased region" description="Low complexity" evidence="1">
    <location>
        <begin position="84"/>
        <end position="97"/>
    </location>
</feature>
<organism evidence="3 4">
    <name type="scientific">Agrocybe chaxingu</name>
    <dbReference type="NCBI Taxonomy" id="84603"/>
    <lineage>
        <taxon>Eukaryota</taxon>
        <taxon>Fungi</taxon>
        <taxon>Dikarya</taxon>
        <taxon>Basidiomycota</taxon>
        <taxon>Agaricomycotina</taxon>
        <taxon>Agaricomycetes</taxon>
        <taxon>Agaricomycetidae</taxon>
        <taxon>Agaricales</taxon>
        <taxon>Agaricineae</taxon>
        <taxon>Strophariaceae</taxon>
        <taxon>Agrocybe</taxon>
    </lineage>
</organism>
<reference evidence="3" key="1">
    <citation type="submission" date="2022-07" db="EMBL/GenBank/DDBJ databases">
        <title>Genome Sequence of Agrocybe chaxingu.</title>
        <authorList>
            <person name="Buettner E."/>
        </authorList>
    </citation>
    <scope>NUCLEOTIDE SEQUENCE</scope>
    <source>
        <strain evidence="3">MP-N11</strain>
    </source>
</reference>
<dbReference type="GO" id="GO:0003729">
    <property type="term" value="F:mRNA binding"/>
    <property type="evidence" value="ECO:0007669"/>
    <property type="project" value="TreeGrafter"/>
</dbReference>
<comment type="caution">
    <text evidence="3">The sequence shown here is derived from an EMBL/GenBank/DDBJ whole genome shotgun (WGS) entry which is preliminary data.</text>
</comment>
<feature type="compositionally biased region" description="Basic and acidic residues" evidence="1">
    <location>
        <begin position="74"/>
        <end position="83"/>
    </location>
</feature>
<sequence length="484" mass="53062">MSIFLISRSSCAFVNYENEEFLHEAIKRFNGVPLRANDPRCARLVCRVRRKDDDLKAGVGGQRGMGMHTRYVREQKGKEREAASSDVSASDDLSTSPRSISSRLAAAISTVSISSDEGEHGRGVHVKHSSGSGSYTSTNSSFLTRHFPRRYFILKSLTQSDLDLSVRTGLWATQKHNEEILDQAFRTSKEVYLVFGVNKSGEFFGMAGPVRRGEQRISWASRSSQSPTSRSSQSPLSTRSVASPSKPAETFFSPSDHRLVDSSPLPVDATSPAPRTTAHRGHTSTPALLGQGYKLPTIETPKTMHSLDHRMQVEMATRRDEPSTEFELDASAPLRAIRGGRQGGKAAPQTLRSVEEGEEPAAAGAEEVKVMAEDSWGDSFAVEWVCLERLAFPRTRHLRNPWNHDREVKVSRDGTELEPTVGQQLIEEWEKLASEPQVPPTSTTPARPSGRRTGSGRNVPGPVVTTPEGDASREGTTKGGPLRS</sequence>
<feature type="compositionally biased region" description="Low complexity" evidence="1">
    <location>
        <begin position="221"/>
        <end position="240"/>
    </location>
</feature>
<feature type="region of interest" description="Disordered" evidence="1">
    <location>
        <begin position="116"/>
        <end position="139"/>
    </location>
</feature>
<dbReference type="Gene3D" id="3.10.590.10">
    <property type="entry name" value="ph1033 like domains"/>
    <property type="match status" value="2"/>
</dbReference>
<protein>
    <recommendedName>
        <fullName evidence="2">YTH domain-containing protein</fullName>
    </recommendedName>
</protein>
<feature type="region of interest" description="Disordered" evidence="1">
    <location>
        <begin position="338"/>
        <end position="364"/>
    </location>
</feature>
<keyword evidence="4" id="KW-1185">Reference proteome</keyword>
<evidence type="ECO:0000256" key="1">
    <source>
        <dbReference type="SAM" id="MobiDB-lite"/>
    </source>
</evidence>
<dbReference type="GO" id="GO:0000398">
    <property type="term" value="P:mRNA splicing, via spliceosome"/>
    <property type="evidence" value="ECO:0007669"/>
    <property type="project" value="TreeGrafter"/>
</dbReference>
<dbReference type="Pfam" id="PF04146">
    <property type="entry name" value="YTH"/>
    <property type="match status" value="1"/>
</dbReference>
<feature type="compositionally biased region" description="Low complexity" evidence="1">
    <location>
        <begin position="129"/>
        <end position="139"/>
    </location>
</feature>
<dbReference type="PROSITE" id="PS50882">
    <property type="entry name" value="YTH"/>
    <property type="match status" value="1"/>
</dbReference>
<dbReference type="InterPro" id="IPR045168">
    <property type="entry name" value="YTH_prot"/>
</dbReference>
<dbReference type="Pfam" id="PF25701">
    <property type="entry name" value="RRM_YTH1"/>
    <property type="match status" value="1"/>
</dbReference>
<gene>
    <name evidence="3" type="ORF">NLJ89_g3220</name>
</gene>
<dbReference type="GO" id="GO:1990247">
    <property type="term" value="F:N6-methyladenosine-containing RNA reader activity"/>
    <property type="evidence" value="ECO:0007669"/>
    <property type="project" value="TreeGrafter"/>
</dbReference>
<dbReference type="PANTHER" id="PTHR12357:SF3">
    <property type="entry name" value="YTH DOMAIN-CONTAINING PROTEIN 1"/>
    <property type="match status" value="1"/>
</dbReference>
<dbReference type="EMBL" id="JANKHO010000225">
    <property type="protein sequence ID" value="KAJ3512977.1"/>
    <property type="molecule type" value="Genomic_DNA"/>
</dbReference>
<feature type="region of interest" description="Disordered" evidence="1">
    <location>
        <begin position="215"/>
        <end position="289"/>
    </location>
</feature>
<dbReference type="GO" id="GO:0000381">
    <property type="term" value="P:regulation of alternative mRNA splicing, via spliceosome"/>
    <property type="evidence" value="ECO:0007669"/>
    <property type="project" value="TreeGrafter"/>
</dbReference>
<proteinExistence type="predicted"/>
<feature type="region of interest" description="Disordered" evidence="1">
    <location>
        <begin position="429"/>
        <end position="484"/>
    </location>
</feature>
<dbReference type="Proteomes" id="UP001148786">
    <property type="component" value="Unassembled WGS sequence"/>
</dbReference>
<dbReference type="PANTHER" id="PTHR12357">
    <property type="entry name" value="YTH YT521-B HOMOLOGY DOMAIN-CONTAINING"/>
    <property type="match status" value="1"/>
</dbReference>
<dbReference type="GO" id="GO:0005654">
    <property type="term" value="C:nucleoplasm"/>
    <property type="evidence" value="ECO:0007669"/>
    <property type="project" value="TreeGrafter"/>
</dbReference>
<evidence type="ECO:0000259" key="2">
    <source>
        <dbReference type="PROSITE" id="PS50882"/>
    </source>
</evidence>
<evidence type="ECO:0000313" key="3">
    <source>
        <dbReference type="EMBL" id="KAJ3512977.1"/>
    </source>
</evidence>
<dbReference type="AlphaFoldDB" id="A0A9W8K531"/>
<feature type="domain" description="YTH" evidence="2">
    <location>
        <begin position="149"/>
        <end position="429"/>
    </location>
</feature>
<name>A0A9W8K531_9AGAR</name>